<sequence>MVSAQRHIERSFIETRPTVVADLLEQAEQDGSAAADALIAYNANQRNDDRAEKIKEVQALLEQAAS</sequence>
<name>A0A645G663_9ZZZZ</name>
<accession>A0A645G663</accession>
<dbReference type="EMBL" id="VSSQ01066967">
    <property type="protein sequence ID" value="MPN19413.1"/>
    <property type="molecule type" value="Genomic_DNA"/>
</dbReference>
<organism evidence="1">
    <name type="scientific">bioreactor metagenome</name>
    <dbReference type="NCBI Taxonomy" id="1076179"/>
    <lineage>
        <taxon>unclassified sequences</taxon>
        <taxon>metagenomes</taxon>
        <taxon>ecological metagenomes</taxon>
    </lineage>
</organism>
<reference evidence="1" key="1">
    <citation type="submission" date="2019-08" db="EMBL/GenBank/DDBJ databases">
        <authorList>
            <person name="Kucharzyk K."/>
            <person name="Murdoch R.W."/>
            <person name="Higgins S."/>
            <person name="Loffler F."/>
        </authorList>
    </citation>
    <scope>NUCLEOTIDE SEQUENCE</scope>
</reference>
<protein>
    <submittedName>
        <fullName evidence="1">Uncharacterized protein</fullName>
    </submittedName>
</protein>
<proteinExistence type="predicted"/>
<gene>
    <name evidence="1" type="ORF">SDC9_166782</name>
</gene>
<comment type="caution">
    <text evidence="1">The sequence shown here is derived from an EMBL/GenBank/DDBJ whole genome shotgun (WGS) entry which is preliminary data.</text>
</comment>
<evidence type="ECO:0000313" key="1">
    <source>
        <dbReference type="EMBL" id="MPN19413.1"/>
    </source>
</evidence>
<dbReference type="AlphaFoldDB" id="A0A645G663"/>